<dbReference type="KEGG" id="bgf:BC1003_3796"/>
<dbReference type="eggNOG" id="COG1917">
    <property type="taxonomic scope" value="Bacteria"/>
</dbReference>
<dbReference type="Gene3D" id="1.10.10.60">
    <property type="entry name" value="Homeodomain-like"/>
    <property type="match status" value="2"/>
</dbReference>
<dbReference type="Gene3D" id="2.60.120.10">
    <property type="entry name" value="Jelly Rolls"/>
    <property type="match status" value="1"/>
</dbReference>
<dbReference type="InterPro" id="IPR014710">
    <property type="entry name" value="RmlC-like_jellyroll"/>
</dbReference>
<sequence>MDTLSRLLDLARPQASLDLRCLLSGAFDVDHAPMEAGIAPFHLVLEGECVIETADGGPVPLRAGDFVLFPRGTAHRVRDTKRGTSTAPLVTGHDGLLPIKSNHAAAARQPAAGELLNGADLDLLCGRFVYTPGSSALLLNALPDPFRVSLGGAHALGSLQALIGLMRDEAGQRRPGALAIVTALSQALFTMALRVHGDEAGSAPGMLALLADARLAASVQGMLAAPERPWTIAELGELAAMSRATYARRFNERAGMTVMDFLTQIRMTIACDLLRRTQRSAAEVGEAVGYQSEAAFGKAFQQHVGVTPGRYRRLPHNGAPAAAA</sequence>
<name>E1TJB6_BURSG</name>
<organism evidence="5">
    <name type="scientific">Burkholderia sp. (strain CCGE1003)</name>
    <dbReference type="NCBI Taxonomy" id="640512"/>
    <lineage>
        <taxon>Bacteria</taxon>
        <taxon>Pseudomonadati</taxon>
        <taxon>Pseudomonadota</taxon>
        <taxon>Betaproteobacteria</taxon>
        <taxon>Burkholderiales</taxon>
        <taxon>Burkholderiaceae</taxon>
        <taxon>Burkholderia</taxon>
    </lineage>
</organism>
<dbReference type="GO" id="GO:0043565">
    <property type="term" value="F:sequence-specific DNA binding"/>
    <property type="evidence" value="ECO:0007669"/>
    <property type="project" value="InterPro"/>
</dbReference>
<dbReference type="eggNOG" id="COG2207">
    <property type="taxonomic scope" value="Bacteria"/>
</dbReference>
<gene>
    <name evidence="5" type="ordered locus">BC1003_3796</name>
</gene>
<dbReference type="AlphaFoldDB" id="E1TJB6"/>
<dbReference type="InterPro" id="IPR032783">
    <property type="entry name" value="AraC_lig"/>
</dbReference>
<keyword evidence="3" id="KW-0804">Transcription</keyword>
<evidence type="ECO:0000313" key="5">
    <source>
        <dbReference type="EMBL" id="ADN59736.1"/>
    </source>
</evidence>
<dbReference type="Pfam" id="PF12833">
    <property type="entry name" value="HTH_18"/>
    <property type="match status" value="1"/>
</dbReference>
<dbReference type="PANTHER" id="PTHR11019:SF159">
    <property type="entry name" value="TRANSCRIPTIONAL REGULATOR-RELATED"/>
    <property type="match status" value="1"/>
</dbReference>
<keyword evidence="2" id="KW-0238">DNA-binding</keyword>
<protein>
    <submittedName>
        <fullName evidence="5">Transcriptional regulator, AraC family</fullName>
    </submittedName>
</protein>
<keyword evidence="1" id="KW-0805">Transcription regulation</keyword>
<dbReference type="PANTHER" id="PTHR11019">
    <property type="entry name" value="HTH-TYPE TRANSCRIPTIONAL REGULATOR NIMR"/>
    <property type="match status" value="1"/>
</dbReference>
<dbReference type="EMBL" id="CP002218">
    <property type="protein sequence ID" value="ADN59736.1"/>
    <property type="molecule type" value="Genomic_DNA"/>
</dbReference>
<dbReference type="HOGENOM" id="CLU_000445_81_0_4"/>
<dbReference type="InterPro" id="IPR018060">
    <property type="entry name" value="HTH_AraC"/>
</dbReference>
<dbReference type="PROSITE" id="PS01124">
    <property type="entry name" value="HTH_ARAC_FAMILY_2"/>
    <property type="match status" value="1"/>
</dbReference>
<dbReference type="SUPFAM" id="SSF51182">
    <property type="entry name" value="RmlC-like cupins"/>
    <property type="match status" value="1"/>
</dbReference>
<dbReference type="CDD" id="cd06995">
    <property type="entry name" value="cupin_YkgD-like_N"/>
    <property type="match status" value="1"/>
</dbReference>
<accession>E1TJB6</accession>
<evidence type="ECO:0000256" key="2">
    <source>
        <dbReference type="ARBA" id="ARBA00023125"/>
    </source>
</evidence>
<dbReference type="Pfam" id="PF12852">
    <property type="entry name" value="Cupin_6"/>
    <property type="match status" value="1"/>
</dbReference>
<dbReference type="OrthoDB" id="9783876at2"/>
<dbReference type="GO" id="GO:0003700">
    <property type="term" value="F:DNA-binding transcription factor activity"/>
    <property type="evidence" value="ECO:0007669"/>
    <property type="project" value="InterPro"/>
</dbReference>
<feature type="domain" description="HTH araC/xylS-type" evidence="4">
    <location>
        <begin position="213"/>
        <end position="314"/>
    </location>
</feature>
<dbReference type="STRING" id="640512.BC1003_3796"/>
<proteinExistence type="predicted"/>
<dbReference type="InterPro" id="IPR011051">
    <property type="entry name" value="RmlC_Cupin_sf"/>
</dbReference>
<evidence type="ECO:0000256" key="1">
    <source>
        <dbReference type="ARBA" id="ARBA00023015"/>
    </source>
</evidence>
<dbReference type="SUPFAM" id="SSF46689">
    <property type="entry name" value="Homeodomain-like"/>
    <property type="match status" value="1"/>
</dbReference>
<reference evidence="5" key="1">
    <citation type="submission" date="2010-09" db="EMBL/GenBank/DDBJ databases">
        <title>Complete sequence of chromosome2 of Burkholderia sp. CCGE1003.</title>
        <authorList>
            <consortium name="US DOE Joint Genome Institute"/>
            <person name="Lucas S."/>
            <person name="Copeland A."/>
            <person name="Lapidus A."/>
            <person name="Cheng J.-F."/>
            <person name="Bruce D."/>
            <person name="Goodwin L."/>
            <person name="Pitluck S."/>
            <person name="Daligault H."/>
            <person name="Davenport K."/>
            <person name="Detter J.C."/>
            <person name="Han C."/>
            <person name="Tapia R."/>
            <person name="Land M."/>
            <person name="Hauser L."/>
            <person name="Jeffries C."/>
            <person name="Kyrpides N."/>
            <person name="Ivanova N."/>
            <person name="Ovchinnikova G."/>
            <person name="Martinez-Romero E."/>
            <person name="Rogel M.A."/>
            <person name="Auchtung J."/>
            <person name="Tiedje J.M."/>
            <person name="Woyke T."/>
        </authorList>
    </citation>
    <scope>NUCLEOTIDE SEQUENCE</scope>
    <source>
        <strain evidence="5">CCGE1003</strain>
    </source>
</reference>
<evidence type="ECO:0000256" key="3">
    <source>
        <dbReference type="ARBA" id="ARBA00023163"/>
    </source>
</evidence>
<dbReference type="SMART" id="SM00342">
    <property type="entry name" value="HTH_ARAC"/>
    <property type="match status" value="1"/>
</dbReference>
<evidence type="ECO:0000259" key="4">
    <source>
        <dbReference type="PROSITE" id="PS01124"/>
    </source>
</evidence>
<dbReference type="InterPro" id="IPR009057">
    <property type="entry name" value="Homeodomain-like_sf"/>
</dbReference>